<dbReference type="Gene3D" id="3.40.50.150">
    <property type="entry name" value="Vaccinia Virus protein VP39"/>
    <property type="match status" value="1"/>
</dbReference>
<dbReference type="InterPro" id="IPR006342">
    <property type="entry name" value="FkbM_mtfrase"/>
</dbReference>
<evidence type="ECO:0000313" key="5">
    <source>
        <dbReference type="Proteomes" id="UP000321201"/>
    </source>
</evidence>
<proteinExistence type="predicted"/>
<dbReference type="InParanoid" id="A0A5C7EJ35"/>
<evidence type="ECO:0000256" key="2">
    <source>
        <dbReference type="SAM" id="MobiDB-lite"/>
    </source>
</evidence>
<dbReference type="Proteomes" id="UP000321201">
    <property type="component" value="Unassembled WGS sequence"/>
</dbReference>
<dbReference type="PANTHER" id="PTHR34203">
    <property type="entry name" value="METHYLTRANSFERASE, FKBM FAMILY PROTEIN"/>
    <property type="match status" value="1"/>
</dbReference>
<name>A0A5C7EJ35_9PROT</name>
<accession>A0A5C7EJ35</accession>
<gene>
    <name evidence="4" type="ORF">FR698_12675</name>
</gene>
<keyword evidence="4" id="KW-0489">Methyltransferase</keyword>
<comment type="caution">
    <text evidence="4">The sequence shown here is derived from an EMBL/GenBank/DDBJ whole genome shotgun (WGS) entry which is preliminary data.</text>
</comment>
<feature type="region of interest" description="Disordered" evidence="2">
    <location>
        <begin position="594"/>
        <end position="639"/>
    </location>
</feature>
<dbReference type="InterPro" id="IPR052514">
    <property type="entry name" value="SAM-dependent_MTase"/>
</dbReference>
<dbReference type="GO" id="GO:0008168">
    <property type="term" value="F:methyltransferase activity"/>
    <property type="evidence" value="ECO:0007669"/>
    <property type="project" value="UniProtKB-KW"/>
</dbReference>
<dbReference type="AlphaFoldDB" id="A0A5C7EJ35"/>
<keyword evidence="4" id="KW-0808">Transferase</keyword>
<dbReference type="SUPFAM" id="SSF53335">
    <property type="entry name" value="S-adenosyl-L-methionine-dependent methyltransferases"/>
    <property type="match status" value="1"/>
</dbReference>
<evidence type="ECO:0000256" key="1">
    <source>
        <dbReference type="SAM" id="Coils"/>
    </source>
</evidence>
<feature type="coiled-coil region" evidence="1">
    <location>
        <begin position="346"/>
        <end position="552"/>
    </location>
</feature>
<evidence type="ECO:0000259" key="3">
    <source>
        <dbReference type="Pfam" id="PF05050"/>
    </source>
</evidence>
<evidence type="ECO:0000313" key="4">
    <source>
        <dbReference type="EMBL" id="TXF10929.1"/>
    </source>
</evidence>
<dbReference type="OrthoDB" id="9764577at2"/>
<dbReference type="RefSeq" id="WP_147800570.1">
    <property type="nucleotide sequence ID" value="NZ_VPFL01000019.1"/>
</dbReference>
<organism evidence="4 5">
    <name type="scientific">Pelomicrobium methylotrophicum</name>
    <dbReference type="NCBI Taxonomy" id="2602750"/>
    <lineage>
        <taxon>Bacteria</taxon>
        <taxon>Pseudomonadati</taxon>
        <taxon>Pseudomonadota</taxon>
        <taxon>Hydrogenophilia</taxon>
        <taxon>Hydrogenophilia incertae sedis</taxon>
        <taxon>Pelomicrobium</taxon>
    </lineage>
</organism>
<dbReference type="GO" id="GO:0032259">
    <property type="term" value="P:methylation"/>
    <property type="evidence" value="ECO:0007669"/>
    <property type="project" value="UniProtKB-KW"/>
</dbReference>
<dbReference type="InterPro" id="IPR029063">
    <property type="entry name" value="SAM-dependent_MTases_sf"/>
</dbReference>
<dbReference type="PANTHER" id="PTHR34203:SF15">
    <property type="entry name" value="SLL1173 PROTEIN"/>
    <property type="match status" value="1"/>
</dbReference>
<sequence length="639" mass="73133">MGIVSYAQNFEDVILWRALGDIPDGCYIDIGAWHPVVDSVSKAFYEHGWRGIHVEPTTEHVNLLRADRPDETVVQAVVSDRPGVIPFYEIPGSGLSTARKDIALEHQAKLGCEMVETLVTAVTLDSLLALAPSDDIHWLKIDVEGFEREVLSGWNESPRRPWIIVVEATYPNTQSDTYADWEPLILDKGYRLVYRDGLNRFYLHEQHPELGERFIYPPNVFDGFQLSGTGTSMTSWLVHNHQKVVAQLETKLAAAESKLRDAEKTANEMQLQAARQEAALREELNALREALERAREEAAECERSLRAKYEQVLAEAQREAQAQLRGLLEREQELAEHLLQQQRKSHQAALEQARAHAEREAALEEELKALRAALERTRDETVERERKLQMQAQQAVDRARREVESHLKQWAARERKFAEELERLHVQASQAREAAERAYAEREAALEEELKTLRQALERAREEAAERERSLREASEQTLAEARREAQAQIQALLEREHELHARLLAEQQTRHGIELQLAEKTHLLNIAIEQKNRLDAELAHYTEQSRKLADELARIHRSYTWRLTLPLRRLGAWLAPRRRRDASTPDSALLVGDIFPAPRTKAWPGDDGTPKTDPSFVPAEPAKEQQQIDAPAKNDERQ</sequence>
<keyword evidence="5" id="KW-1185">Reference proteome</keyword>
<feature type="domain" description="Methyltransferase FkbM" evidence="3">
    <location>
        <begin position="29"/>
        <end position="192"/>
    </location>
</feature>
<dbReference type="Pfam" id="PF05050">
    <property type="entry name" value="Methyltransf_21"/>
    <property type="match status" value="1"/>
</dbReference>
<dbReference type="NCBIfam" id="TIGR01444">
    <property type="entry name" value="fkbM_fam"/>
    <property type="match status" value="1"/>
</dbReference>
<dbReference type="EMBL" id="VPFL01000019">
    <property type="protein sequence ID" value="TXF10929.1"/>
    <property type="molecule type" value="Genomic_DNA"/>
</dbReference>
<keyword evidence="1" id="KW-0175">Coiled coil</keyword>
<reference evidence="4 5" key="1">
    <citation type="submission" date="2019-08" db="EMBL/GenBank/DDBJ databases">
        <title>Pelomicrobium methylotrophicum gen. nov., sp. nov. a moderately thermophilic, facultatively anaerobic, lithoautotrophic and methylotrophic bacterium isolated from a terrestrial mud volcano.</title>
        <authorList>
            <person name="Slobodkina G.B."/>
            <person name="Merkel A.Y."/>
            <person name="Slobodkin A.I."/>
        </authorList>
    </citation>
    <scope>NUCLEOTIDE SEQUENCE [LARGE SCALE GENOMIC DNA]</scope>
    <source>
        <strain evidence="4 5">SM250</strain>
    </source>
</reference>
<feature type="coiled-coil region" evidence="1">
    <location>
        <begin position="238"/>
        <end position="319"/>
    </location>
</feature>
<protein>
    <submittedName>
        <fullName evidence="4">FkbM family methyltransferase</fullName>
    </submittedName>
</protein>